<evidence type="ECO:0000259" key="11">
    <source>
        <dbReference type="Pfam" id="PF22671"/>
    </source>
</evidence>
<sequence length="655" mass="71329">MLSPGYEARESTVQSTVVNNSTGRAALAGKFRWGPAYQVIQITDEVELVDIFGSPNDETADYFMSGMNFLQYGNDLRVVRAINEKFAKNASPIVDNIKSTISAAGSNYKVNDKIRVKYLQNVVEENGVVTSVDTDGKILSVFIPTTKIIAYAKAIGQYPALGSSWTAEVTSASSGVSATITLGAIETDSKILLTNAETALMQMTDSDFVTSVAAYNMPAVAALYPGELGSQLEVEIVSKAAYDANRALTVYPYGGTVSSSARSVMSYGPATDDQYVFIVRRSGVVVENVVLSTKQGDKDVYRNNIYLDDYFSKGASRYIFASANGFPKGFSGVIKLGGGLSANTQVTAGDLMSAWDLFADRESLIVNSLIAGSCAGETPEFSSTVQKHVVSIADERRDCLVLISPPRATMVNIPLIRAIDNIIDWRTGQGAFDAANMNISTTYAFIDGNYKYQYDKYNDVNRWVPLAADIAGLCARTDTIAQPWMSPAGYNRGQILNCIKLAIEPKQSHRDRLYQEAINPIVGFSGGDGFVLFGDKTATKVQSPFDRVNVRRLFNKLKIDIGGTSKYKLFENNDDFTRSSFRMDTSQYLGMIKALGGVYGFRVVCDTTNNTPQIIDSNSFVASFYVKPARSINYIILNFVATETGADFDEIIGPV</sequence>
<evidence type="ECO:0000256" key="7">
    <source>
        <dbReference type="ARBA" id="ARBA00023296"/>
    </source>
</evidence>
<dbReference type="EMBL" id="KY971610">
    <property type="protein sequence ID" value="ASD52081.1"/>
    <property type="molecule type" value="Genomic_DNA"/>
</dbReference>
<evidence type="ECO:0000313" key="12">
    <source>
        <dbReference type="EMBL" id="ASD52081.1"/>
    </source>
</evidence>
<keyword evidence="2" id="KW-1162">Viral penetration into host cytoplasm</keyword>
<reference evidence="12 13" key="1">
    <citation type="submission" date="2017-04" db="EMBL/GenBank/DDBJ databases">
        <title>Isolation of lytic bacteriophages infecting Pseudomonas strains for biocontrol of fish and shrimp spoilage during chilled storage.</title>
        <authorList>
            <person name="Yang Z."/>
            <person name="Tao X."/>
            <person name="Gao L."/>
            <person name="Rao S."/>
        </authorList>
    </citation>
    <scope>NUCLEOTIDE SEQUENCE [LARGE SCALE GENOMIC DNA]</scope>
</reference>
<dbReference type="InterPro" id="IPR020287">
    <property type="entry name" value="Tail_sheath_C"/>
</dbReference>
<feature type="domain" description="Tail sheath protein C-terminal" evidence="9">
    <location>
        <begin position="543"/>
        <end position="642"/>
    </location>
</feature>
<dbReference type="Gene3D" id="2.40.10.380">
    <property type="match status" value="1"/>
</dbReference>
<keyword evidence="13" id="KW-1185">Reference proteome</keyword>
<dbReference type="Pfam" id="PF22639">
    <property type="entry name" value="Gp18_dom_I"/>
    <property type="match status" value="1"/>
</dbReference>
<name>A0A2U7NF46_9CAUD</name>
<keyword evidence="5" id="KW-1229">Viral tail sheath protein</keyword>
<dbReference type="InterPro" id="IPR052042">
    <property type="entry name" value="Tail_sheath_structural"/>
</dbReference>
<dbReference type="Gene3D" id="3.40.50.11780">
    <property type="match status" value="1"/>
</dbReference>
<evidence type="ECO:0000256" key="5">
    <source>
        <dbReference type="ARBA" id="ARBA00023003"/>
    </source>
</evidence>
<dbReference type="InterPro" id="IPR054565">
    <property type="entry name" value="Gp18-like_dom_I"/>
</dbReference>
<dbReference type="GO" id="GO:0098027">
    <property type="term" value="C:virus tail, sheath"/>
    <property type="evidence" value="ECO:0007669"/>
    <property type="project" value="UniProtKB-KW"/>
</dbReference>
<protein>
    <submittedName>
        <fullName evidence="12">Tail sheath protein gp18</fullName>
    </submittedName>
</protein>
<evidence type="ECO:0000259" key="10">
    <source>
        <dbReference type="Pfam" id="PF22639"/>
    </source>
</evidence>
<keyword evidence="7" id="KW-1160">Virus entry into host cell</keyword>
<evidence type="ECO:0000256" key="4">
    <source>
        <dbReference type="ARBA" id="ARBA00022766"/>
    </source>
</evidence>
<comment type="similarity">
    <text evidence="1">Belongs to the myoviridae tail sheath protein family.</text>
</comment>
<proteinExistence type="inferred from homology"/>
<dbReference type="Proteomes" id="UP000247773">
    <property type="component" value="Genome"/>
</dbReference>
<dbReference type="InterPro" id="IPR035089">
    <property type="entry name" value="Phage_sheath_subtilisin"/>
</dbReference>
<dbReference type="GO" id="GO:0099000">
    <property type="term" value="P:symbiont genome ejection through host cell envelope, contractile tail mechanism"/>
    <property type="evidence" value="ECO:0007669"/>
    <property type="project" value="UniProtKB-KW"/>
</dbReference>
<keyword evidence="6" id="KW-1171">Viral genome ejection through host cell envelope</keyword>
<evidence type="ECO:0000256" key="1">
    <source>
        <dbReference type="ARBA" id="ARBA00008005"/>
    </source>
</evidence>
<dbReference type="Pfam" id="PF22671">
    <property type="entry name" value="Gp18_domIII_N"/>
    <property type="match status" value="1"/>
</dbReference>
<evidence type="ECO:0000256" key="2">
    <source>
        <dbReference type="ARBA" id="ARBA00022595"/>
    </source>
</evidence>
<accession>A0A2U7NF46</accession>
<feature type="domain" description="Tail sheath protein Gp18-like" evidence="11">
    <location>
        <begin position="22"/>
        <end position="80"/>
    </location>
</feature>
<evidence type="ECO:0000256" key="6">
    <source>
        <dbReference type="ARBA" id="ARBA00023009"/>
    </source>
</evidence>
<evidence type="ECO:0000259" key="9">
    <source>
        <dbReference type="Pfam" id="PF17482"/>
    </source>
</evidence>
<dbReference type="PANTHER" id="PTHR35861">
    <property type="match status" value="1"/>
</dbReference>
<dbReference type="InterPro" id="IPR054564">
    <property type="entry name" value="Gp18_domIII_N"/>
</dbReference>
<keyword evidence="3" id="KW-1227">Viral tail protein</keyword>
<keyword evidence="5" id="KW-0946">Virion</keyword>
<keyword evidence="4" id="KW-1242">Viral contractile tail ejection system</keyword>
<evidence type="ECO:0000313" key="13">
    <source>
        <dbReference type="Proteomes" id="UP000247773"/>
    </source>
</evidence>
<gene>
    <name evidence="12" type="ORF">PspYZU05_129</name>
</gene>
<evidence type="ECO:0000259" key="8">
    <source>
        <dbReference type="Pfam" id="PF04984"/>
    </source>
</evidence>
<feature type="domain" description="Tail sheath protein subtilisin-like" evidence="8">
    <location>
        <begin position="345"/>
        <end position="538"/>
    </location>
</feature>
<organism evidence="12 13">
    <name type="scientific">Pseudomonas phage PspYZU05</name>
    <dbReference type="NCBI Taxonomy" id="1983556"/>
    <lineage>
        <taxon>Viruses</taxon>
        <taxon>Duplodnaviria</taxon>
        <taxon>Heunggongvirae</taxon>
        <taxon>Uroviricota</taxon>
        <taxon>Caudoviricetes</taxon>
        <taxon>Pantevenvirales</taxon>
        <taxon>Straboviridae</taxon>
        <taxon>Jiangsuvirus</taxon>
        <taxon>Jiangsuvirus pspyzu05</taxon>
    </lineage>
</organism>
<evidence type="ECO:0000256" key="3">
    <source>
        <dbReference type="ARBA" id="ARBA00022732"/>
    </source>
</evidence>
<feature type="domain" description="Tail sheath protein Gp18-like" evidence="10">
    <location>
        <begin position="96"/>
        <end position="185"/>
    </location>
</feature>
<dbReference type="PANTHER" id="PTHR35861:SF1">
    <property type="entry name" value="PHAGE TAIL SHEATH PROTEIN"/>
    <property type="match status" value="1"/>
</dbReference>
<dbReference type="Pfam" id="PF04984">
    <property type="entry name" value="Phage_sheath_1"/>
    <property type="match status" value="1"/>
</dbReference>
<dbReference type="Pfam" id="PF17482">
    <property type="entry name" value="Phage_sheath_1C"/>
    <property type="match status" value="1"/>
</dbReference>